<reference evidence="1" key="2">
    <citation type="submission" date="2015-03" db="UniProtKB">
        <authorList>
            <consortium name="EnsemblPlants"/>
        </authorList>
    </citation>
    <scope>IDENTIFICATION</scope>
</reference>
<dbReference type="Proteomes" id="UP000026960">
    <property type="component" value="Chromosome 4"/>
</dbReference>
<name>A0A0D3FWF1_9ORYZ</name>
<reference evidence="1" key="1">
    <citation type="journal article" date="2009" name="Rice">
        <title>De Novo Next Generation Sequencing of Plant Genomes.</title>
        <authorList>
            <person name="Rounsley S."/>
            <person name="Marri P.R."/>
            <person name="Yu Y."/>
            <person name="He R."/>
            <person name="Sisneros N."/>
            <person name="Goicoechea J.L."/>
            <person name="Lee S.J."/>
            <person name="Angelova A."/>
            <person name="Kudrna D."/>
            <person name="Luo M."/>
            <person name="Affourtit J."/>
            <person name="Desany B."/>
            <person name="Knight J."/>
            <person name="Niazi F."/>
            <person name="Egholm M."/>
            <person name="Wing R.A."/>
        </authorList>
    </citation>
    <scope>NUCLEOTIDE SEQUENCE [LARGE SCALE GENOMIC DNA]</scope>
    <source>
        <strain evidence="1">cv. IRGC 105608</strain>
    </source>
</reference>
<dbReference type="AlphaFoldDB" id="A0A0D3FWF1"/>
<accession>A0A0D3FWF1</accession>
<dbReference type="EnsemblPlants" id="OBART04G14260.1">
    <property type="protein sequence ID" value="OBART04G14260.1"/>
    <property type="gene ID" value="OBART04G14260"/>
</dbReference>
<proteinExistence type="predicted"/>
<keyword evidence="2" id="KW-1185">Reference proteome</keyword>
<organism evidence="1">
    <name type="scientific">Oryza barthii</name>
    <dbReference type="NCBI Taxonomy" id="65489"/>
    <lineage>
        <taxon>Eukaryota</taxon>
        <taxon>Viridiplantae</taxon>
        <taxon>Streptophyta</taxon>
        <taxon>Embryophyta</taxon>
        <taxon>Tracheophyta</taxon>
        <taxon>Spermatophyta</taxon>
        <taxon>Magnoliopsida</taxon>
        <taxon>Liliopsida</taxon>
        <taxon>Poales</taxon>
        <taxon>Poaceae</taxon>
        <taxon>BOP clade</taxon>
        <taxon>Oryzoideae</taxon>
        <taxon>Oryzeae</taxon>
        <taxon>Oryzinae</taxon>
        <taxon>Oryza</taxon>
    </lineage>
</organism>
<evidence type="ECO:0000313" key="2">
    <source>
        <dbReference type="Proteomes" id="UP000026960"/>
    </source>
</evidence>
<dbReference type="PaxDb" id="65489-OBART04G14260.1"/>
<protein>
    <submittedName>
        <fullName evidence="1">Uncharacterized protein</fullName>
    </submittedName>
</protein>
<sequence>MPVATTIMTAYGGALQGDVEAENVESAHEEMRTISYKAWARFLPPKLVDLGNGVTEQRRLVHLEHVGHHNTTASLARELEEG</sequence>
<dbReference type="HOGENOM" id="CLU_194813_0_0_1"/>
<evidence type="ECO:0000313" key="1">
    <source>
        <dbReference type="EnsemblPlants" id="OBART04G14260.1"/>
    </source>
</evidence>
<dbReference type="Gramene" id="OBART04G14260.1">
    <property type="protein sequence ID" value="OBART04G14260.1"/>
    <property type="gene ID" value="OBART04G14260"/>
</dbReference>